<evidence type="ECO:0000313" key="2">
    <source>
        <dbReference type="EMBL" id="KAK3757618.1"/>
    </source>
</evidence>
<evidence type="ECO:0000256" key="1">
    <source>
        <dbReference type="SAM" id="MobiDB-lite"/>
    </source>
</evidence>
<reference evidence="2" key="1">
    <citation type="journal article" date="2023" name="G3 (Bethesda)">
        <title>A reference genome for the long-term kleptoplast-retaining sea slug Elysia crispata morphotype clarki.</title>
        <authorList>
            <person name="Eastman K.E."/>
            <person name="Pendleton A.L."/>
            <person name="Shaikh M.A."/>
            <person name="Suttiyut T."/>
            <person name="Ogas R."/>
            <person name="Tomko P."/>
            <person name="Gavelis G."/>
            <person name="Widhalm J.R."/>
            <person name="Wisecaver J.H."/>
        </authorList>
    </citation>
    <scope>NUCLEOTIDE SEQUENCE</scope>
    <source>
        <strain evidence="2">ECLA1</strain>
    </source>
</reference>
<evidence type="ECO:0000313" key="3">
    <source>
        <dbReference type="Proteomes" id="UP001283361"/>
    </source>
</evidence>
<sequence length="75" mass="8493">MNKTYRRGLEDTAAASVVRYLRRGSLYTTSFQPSPRLTCILHRLTKTSKQDITDPMHPLISGKINRVSPSVEDSE</sequence>
<dbReference type="EMBL" id="JAWDGP010005352">
    <property type="protein sequence ID" value="KAK3757618.1"/>
    <property type="molecule type" value="Genomic_DNA"/>
</dbReference>
<organism evidence="2 3">
    <name type="scientific">Elysia crispata</name>
    <name type="common">lettuce slug</name>
    <dbReference type="NCBI Taxonomy" id="231223"/>
    <lineage>
        <taxon>Eukaryota</taxon>
        <taxon>Metazoa</taxon>
        <taxon>Spiralia</taxon>
        <taxon>Lophotrochozoa</taxon>
        <taxon>Mollusca</taxon>
        <taxon>Gastropoda</taxon>
        <taxon>Heterobranchia</taxon>
        <taxon>Euthyneura</taxon>
        <taxon>Panpulmonata</taxon>
        <taxon>Sacoglossa</taxon>
        <taxon>Placobranchoidea</taxon>
        <taxon>Plakobranchidae</taxon>
        <taxon>Elysia</taxon>
    </lineage>
</organism>
<feature type="region of interest" description="Disordered" evidence="1">
    <location>
        <begin position="52"/>
        <end position="75"/>
    </location>
</feature>
<accession>A0AAE1D5W1</accession>
<name>A0AAE1D5W1_9GAST</name>
<dbReference type="Proteomes" id="UP001283361">
    <property type="component" value="Unassembled WGS sequence"/>
</dbReference>
<gene>
    <name evidence="2" type="ORF">RRG08_000133</name>
</gene>
<keyword evidence="3" id="KW-1185">Reference proteome</keyword>
<protein>
    <submittedName>
        <fullName evidence="2">Uncharacterized protein</fullName>
    </submittedName>
</protein>
<proteinExistence type="predicted"/>
<comment type="caution">
    <text evidence="2">The sequence shown here is derived from an EMBL/GenBank/DDBJ whole genome shotgun (WGS) entry which is preliminary data.</text>
</comment>
<dbReference type="AlphaFoldDB" id="A0AAE1D5W1"/>